<organism evidence="3">
    <name type="scientific">Erythrolobus australicus</name>
    <dbReference type="NCBI Taxonomy" id="1077150"/>
    <lineage>
        <taxon>Eukaryota</taxon>
        <taxon>Rhodophyta</taxon>
        <taxon>Bangiophyceae</taxon>
        <taxon>Porphyridiales</taxon>
        <taxon>Porphyridiaceae</taxon>
        <taxon>Erythrolobus</taxon>
    </lineage>
</organism>
<feature type="compositionally biased region" description="Low complexity" evidence="1">
    <location>
        <begin position="275"/>
        <end position="285"/>
    </location>
</feature>
<evidence type="ECO:0000256" key="2">
    <source>
        <dbReference type="SAM" id="Phobius"/>
    </source>
</evidence>
<keyword evidence="2" id="KW-1133">Transmembrane helix</keyword>
<dbReference type="AlphaFoldDB" id="A0A7S1XHR6"/>
<dbReference type="EMBL" id="HBGI01004569">
    <property type="protein sequence ID" value="CAD9241205.1"/>
    <property type="molecule type" value="Transcribed_RNA"/>
</dbReference>
<keyword evidence="2" id="KW-0812">Transmembrane</keyword>
<reference evidence="3" key="1">
    <citation type="submission" date="2021-01" db="EMBL/GenBank/DDBJ databases">
        <authorList>
            <person name="Corre E."/>
            <person name="Pelletier E."/>
            <person name="Niang G."/>
            <person name="Scheremetjew M."/>
            <person name="Finn R."/>
            <person name="Kale V."/>
            <person name="Holt S."/>
            <person name="Cochrane G."/>
            <person name="Meng A."/>
            <person name="Brown T."/>
            <person name="Cohen L."/>
        </authorList>
    </citation>
    <scope>NUCLEOTIDE SEQUENCE</scope>
    <source>
        <strain evidence="3">CCMP3124</strain>
    </source>
</reference>
<feature type="region of interest" description="Disordered" evidence="1">
    <location>
        <begin position="369"/>
        <end position="403"/>
    </location>
</feature>
<feature type="transmembrane region" description="Helical" evidence="2">
    <location>
        <begin position="113"/>
        <end position="134"/>
    </location>
</feature>
<sequence length="446" mass="46047">MSAFVHAGASRAGIGVGAFGSTAARAFAVAERNARKSLRRRGAATVTAWLFGRPAPPPPPSPPTGIDAVLSTLSKVPLLGGLLGVVGLRRHYAVQPSASASASSNFALTPLHALLALLAVASVVTAALFIRAYALADTETRRSPKALLKLVKTQLEGSFPPAVPHKIETAQRSAKSSASTALAELKTAPVAVASAVASVGSKVGMVESSTHKQDERVMPATTPMAIASAPAPAAALPAADSVTEARNQAKKLAAPSRKADVTASVVKAETSAENVTTTTTRTPVTRTERVDAHSSAEKSQFENVKSIDEVAKAVVSAVSKSLMAKEEEKKSVVVVDPMWKDELSGGFPGGEKLLKDWVAAGATADVPALDASKQPSAEKPVSAPAESGAKTQSRGQQVGVDPAWKTPYVGGWSGGETGFKRWAIQGTLGDVPDLDEDLQPRAQRPE</sequence>
<keyword evidence="2" id="KW-0472">Membrane</keyword>
<accession>A0A7S1XHR6</accession>
<feature type="transmembrane region" description="Helical" evidence="2">
    <location>
        <begin position="12"/>
        <end position="30"/>
    </location>
</feature>
<feature type="region of interest" description="Disordered" evidence="1">
    <location>
        <begin position="272"/>
        <end position="297"/>
    </location>
</feature>
<protein>
    <submittedName>
        <fullName evidence="3">Uncharacterized protein</fullName>
    </submittedName>
</protein>
<gene>
    <name evidence="3" type="ORF">EAUS1353_LOCUS2945</name>
</gene>
<evidence type="ECO:0000313" key="3">
    <source>
        <dbReference type="EMBL" id="CAD9241205.1"/>
    </source>
</evidence>
<feature type="compositionally biased region" description="Basic and acidic residues" evidence="1">
    <location>
        <begin position="286"/>
        <end position="297"/>
    </location>
</feature>
<name>A0A7S1XHR6_9RHOD</name>
<evidence type="ECO:0000256" key="1">
    <source>
        <dbReference type="SAM" id="MobiDB-lite"/>
    </source>
</evidence>
<proteinExistence type="predicted"/>